<dbReference type="RefSeq" id="WP_120463714.1">
    <property type="nucleotide sequence ID" value="NZ_BMIW01000025.1"/>
</dbReference>
<evidence type="ECO:0000313" key="2">
    <source>
        <dbReference type="Proteomes" id="UP000608420"/>
    </source>
</evidence>
<name>A0ABQ1W134_9BACL</name>
<accession>A0ABQ1W134</accession>
<gene>
    <name evidence="1" type="ORF">GCM10010913_32080</name>
</gene>
<reference evidence="2" key="1">
    <citation type="journal article" date="2019" name="Int. J. Syst. Evol. Microbiol.">
        <title>The Global Catalogue of Microorganisms (GCM) 10K type strain sequencing project: providing services to taxonomists for standard genome sequencing and annotation.</title>
        <authorList>
            <consortium name="The Broad Institute Genomics Platform"/>
            <consortium name="The Broad Institute Genome Sequencing Center for Infectious Disease"/>
            <person name="Wu L."/>
            <person name="Ma J."/>
        </authorList>
    </citation>
    <scope>NUCLEOTIDE SEQUENCE [LARGE SCALE GENOMIC DNA]</scope>
    <source>
        <strain evidence="2">CGMCC 1.15420</strain>
    </source>
</reference>
<keyword evidence="2" id="KW-1185">Reference proteome</keyword>
<dbReference type="Proteomes" id="UP000608420">
    <property type="component" value="Unassembled WGS sequence"/>
</dbReference>
<evidence type="ECO:0008006" key="3">
    <source>
        <dbReference type="Google" id="ProtNLM"/>
    </source>
</evidence>
<sequence length="253" mass="28668">MNQWAARTLLVVLAGMIIILGVSGCMSKKKTTEETKPTPEVVKEKVLTHLQEKYGEEFVPVSFSGSSWAYAYNTMYVYPKSGSKSDSVEVHIVINKDGTYDISDGYFGIYIREKYETVISDFVSDFYEDFKLYTDFGEGTLPNRLNKNSGIEQMYVNEDENVSSHTVIFVKEDSVKGQDVESTLVDMAKKMRAKKMVGMLRLYVVKGEKFEGIDLNALNAVDESEYFLGSQKSVMVTHELKIRQNRKEVDVDG</sequence>
<comment type="caution">
    <text evidence="1">The sequence shown here is derived from an EMBL/GenBank/DDBJ whole genome shotgun (WGS) entry which is preliminary data.</text>
</comment>
<evidence type="ECO:0000313" key="1">
    <source>
        <dbReference type="EMBL" id="GGG07865.1"/>
    </source>
</evidence>
<proteinExistence type="predicted"/>
<protein>
    <recommendedName>
        <fullName evidence="3">Lipoprotein</fullName>
    </recommendedName>
</protein>
<organism evidence="1 2">
    <name type="scientific">Paenibacillus aceti</name>
    <dbReference type="NCBI Taxonomy" id="1820010"/>
    <lineage>
        <taxon>Bacteria</taxon>
        <taxon>Bacillati</taxon>
        <taxon>Bacillota</taxon>
        <taxon>Bacilli</taxon>
        <taxon>Bacillales</taxon>
        <taxon>Paenibacillaceae</taxon>
        <taxon>Paenibacillus</taxon>
    </lineage>
</organism>
<dbReference type="EMBL" id="BMIW01000025">
    <property type="protein sequence ID" value="GGG07865.1"/>
    <property type="molecule type" value="Genomic_DNA"/>
</dbReference>
<dbReference type="PROSITE" id="PS51257">
    <property type="entry name" value="PROKAR_LIPOPROTEIN"/>
    <property type="match status" value="1"/>
</dbReference>